<keyword evidence="2" id="KW-0808">Transferase</keyword>
<accession>A0A8T1WIC8</accession>
<dbReference type="Proteomes" id="UP000693981">
    <property type="component" value="Unassembled WGS sequence"/>
</dbReference>
<comment type="caution">
    <text evidence="7">The sequence shown here is derived from an EMBL/GenBank/DDBJ whole genome shotgun (WGS) entry which is preliminary data.</text>
</comment>
<evidence type="ECO:0000256" key="2">
    <source>
        <dbReference type="ARBA" id="ARBA00022679"/>
    </source>
</evidence>
<evidence type="ECO:0000256" key="6">
    <source>
        <dbReference type="SAM" id="MobiDB-lite"/>
    </source>
</evidence>
<gene>
    <name evidence="7" type="primary">PI4K2B_2</name>
    <name evidence="7" type="ORF">PHYBOEH_006039</name>
</gene>
<dbReference type="PANTHER" id="PTHR45800:SF11">
    <property type="entry name" value="PHOSPHATIDYLINOSITOL 3-KINASE-RELATED PROTEIN KINASE"/>
    <property type="match status" value="1"/>
</dbReference>
<feature type="region of interest" description="Disordered" evidence="6">
    <location>
        <begin position="149"/>
        <end position="172"/>
    </location>
</feature>
<dbReference type="AlphaFoldDB" id="A0A8T1WIC8"/>
<keyword evidence="4" id="KW-0418">Kinase</keyword>
<dbReference type="EMBL" id="JAGDFL010000315">
    <property type="protein sequence ID" value="KAG7393647.1"/>
    <property type="molecule type" value="Genomic_DNA"/>
</dbReference>
<keyword evidence="8" id="KW-1185">Reference proteome</keyword>
<sequence length="228" mass="24333">MQSISVSAVRSPTVKAHQSTRVVSSSKATLSASPPPAVPIIAKPLKPLQLATQGRNVAKVLTDGVPSLQPTVDSKTQPAISIEVLKPGAGNGGSVYAEEISLLASQVQSGLQARVAPIPIEDCTGGVYYLRTKNRRLTAVFKPADEEPYALNNPKNFQKPEQAAGASGIRQGISPQDSAVREVAAYLLDHQHFAKVPTTMLASLYHPAFHYDGSESLHQRLTFKLSQC</sequence>
<dbReference type="OrthoDB" id="5839at2759"/>
<keyword evidence="5" id="KW-0067">ATP-binding</keyword>
<evidence type="ECO:0000256" key="4">
    <source>
        <dbReference type="ARBA" id="ARBA00022777"/>
    </source>
</evidence>
<dbReference type="PANTHER" id="PTHR45800">
    <property type="entry name" value="PHOSPHATIDYLINOSITOL 4-KINASE GAMMA"/>
    <property type="match status" value="1"/>
</dbReference>
<evidence type="ECO:0000313" key="8">
    <source>
        <dbReference type="Proteomes" id="UP000693981"/>
    </source>
</evidence>
<keyword evidence="3" id="KW-0547">Nucleotide-binding</keyword>
<dbReference type="GO" id="GO:0016301">
    <property type="term" value="F:kinase activity"/>
    <property type="evidence" value="ECO:0007669"/>
    <property type="project" value="UniProtKB-KW"/>
</dbReference>
<reference evidence="7" key="1">
    <citation type="submission" date="2021-02" db="EMBL/GenBank/DDBJ databases">
        <authorList>
            <person name="Palmer J.M."/>
        </authorList>
    </citation>
    <scope>NUCLEOTIDE SEQUENCE</scope>
    <source>
        <strain evidence="7">SCRP23</strain>
    </source>
</reference>
<evidence type="ECO:0000256" key="1">
    <source>
        <dbReference type="ARBA" id="ARBA00008941"/>
    </source>
</evidence>
<dbReference type="InterPro" id="IPR044571">
    <property type="entry name" value="P4KG1-8"/>
</dbReference>
<comment type="similarity">
    <text evidence="1">Belongs to the PI3/PI4-kinase family. Type II PI4K subfamily.</text>
</comment>
<proteinExistence type="inferred from homology"/>
<dbReference type="GO" id="GO:0005524">
    <property type="term" value="F:ATP binding"/>
    <property type="evidence" value="ECO:0007669"/>
    <property type="project" value="UniProtKB-KW"/>
</dbReference>
<organism evidence="7 8">
    <name type="scientific">Phytophthora boehmeriae</name>
    <dbReference type="NCBI Taxonomy" id="109152"/>
    <lineage>
        <taxon>Eukaryota</taxon>
        <taxon>Sar</taxon>
        <taxon>Stramenopiles</taxon>
        <taxon>Oomycota</taxon>
        <taxon>Peronosporomycetes</taxon>
        <taxon>Peronosporales</taxon>
        <taxon>Peronosporaceae</taxon>
        <taxon>Phytophthora</taxon>
    </lineage>
</organism>
<evidence type="ECO:0000256" key="5">
    <source>
        <dbReference type="ARBA" id="ARBA00022840"/>
    </source>
</evidence>
<name>A0A8T1WIC8_9STRA</name>
<evidence type="ECO:0000256" key="3">
    <source>
        <dbReference type="ARBA" id="ARBA00022741"/>
    </source>
</evidence>
<protein>
    <submittedName>
        <fullName evidence="7">Phosphatidylinositol 4-kinase type 2-beta</fullName>
    </submittedName>
</protein>
<evidence type="ECO:0000313" key="7">
    <source>
        <dbReference type="EMBL" id="KAG7393647.1"/>
    </source>
</evidence>